<protein>
    <submittedName>
        <fullName evidence="3">Toluene-4-monooxygenase system protein E</fullName>
        <ecNumber evidence="3">1.14.13.-</ecNumber>
    </submittedName>
</protein>
<dbReference type="InterPro" id="IPR012078">
    <property type="entry name" value="MP_mOase_hydro"/>
</dbReference>
<dbReference type="PIRSF" id="PIRSF000040">
    <property type="entry name" value="MMOH_comp"/>
    <property type="match status" value="1"/>
</dbReference>
<dbReference type="EC" id="1.14.13.-" evidence="3"/>
<comment type="caution">
    <text evidence="3">The sequence shown here is derived from an EMBL/GenBank/DDBJ whole genome shotgun (WGS) entry which is preliminary data.</text>
</comment>
<dbReference type="Gene3D" id="1.10.620.20">
    <property type="entry name" value="Ribonucleotide Reductase, subunit A"/>
    <property type="match status" value="1"/>
</dbReference>
<sequence>MSTSSGTIPRRRTWSNFGDVRRMPSEYEIVTHATNWTVRKDRVSALEVNPTSPANLWFLTFRDRSPLQVGDWNRFRDPDEVTYRRYVTMQDEQETVVASLLDEYANAGHDTTHSPEWRACLAKLFAPTRYSSHAMQMAYSYLAHMAPSSYISNCAAFAAADMLRRVSLVAYRTRELQKTWPMEGFGMAERAIWEKDPDWQETRRALELSLVAYDWAESFCAINLVLRPSIEEVLNRQLGDLARRNGDEQAWLLLSSLSLDSERCSRWSAALAKFAIDERPGNRDVFERWIAKWVPRAESAVAGLAILIGGLARNAVPQSEIVSGARSKRESLLRLAGIL</sequence>
<dbReference type="SUPFAM" id="SSF47240">
    <property type="entry name" value="Ferritin-like"/>
    <property type="match status" value="1"/>
</dbReference>
<organism evidence="3 4">
    <name type="scientific">Bradyrhizobium ivorense</name>
    <dbReference type="NCBI Taxonomy" id="2511166"/>
    <lineage>
        <taxon>Bacteria</taxon>
        <taxon>Pseudomonadati</taxon>
        <taxon>Pseudomonadota</taxon>
        <taxon>Alphaproteobacteria</taxon>
        <taxon>Hyphomicrobiales</taxon>
        <taxon>Nitrobacteraceae</taxon>
        <taxon>Bradyrhizobium</taxon>
    </lineage>
</organism>
<dbReference type="InterPro" id="IPR003430">
    <property type="entry name" value="Phenol_Hydrox"/>
</dbReference>
<gene>
    <name evidence="3" type="primary">tmoE</name>
    <name evidence="3" type="ORF">CI1B_03190</name>
</gene>
<dbReference type="InterPro" id="IPR009078">
    <property type="entry name" value="Ferritin-like_SF"/>
</dbReference>
<dbReference type="EMBL" id="CAADFC020000004">
    <property type="protein sequence ID" value="VIO65222.1"/>
    <property type="molecule type" value="Genomic_DNA"/>
</dbReference>
<proteinExistence type="predicted"/>
<dbReference type="Proteomes" id="UP000328092">
    <property type="component" value="Unassembled WGS sequence"/>
</dbReference>
<evidence type="ECO:0000256" key="2">
    <source>
        <dbReference type="ARBA" id="ARBA00023033"/>
    </source>
</evidence>
<keyword evidence="2" id="KW-0503">Monooxygenase</keyword>
<evidence type="ECO:0000256" key="1">
    <source>
        <dbReference type="ARBA" id="ARBA00023002"/>
    </source>
</evidence>
<evidence type="ECO:0000313" key="3">
    <source>
        <dbReference type="EMBL" id="VIO65222.1"/>
    </source>
</evidence>
<dbReference type="AlphaFoldDB" id="A0A508SRL7"/>
<accession>A0A508SRL7</accession>
<dbReference type="RefSeq" id="WP_139857124.1">
    <property type="nucleotide sequence ID" value="NZ_CAADFC020000004.1"/>
</dbReference>
<evidence type="ECO:0000313" key="4">
    <source>
        <dbReference type="Proteomes" id="UP000328092"/>
    </source>
</evidence>
<name>A0A508SRL7_9BRAD</name>
<dbReference type="GO" id="GO:0016709">
    <property type="term" value="F:oxidoreductase activity, acting on paired donors, with incorporation or reduction of molecular oxygen, NAD(P)H as one donor, and incorporation of one atom of oxygen"/>
    <property type="evidence" value="ECO:0007669"/>
    <property type="project" value="InterPro"/>
</dbReference>
<keyword evidence="1 3" id="KW-0560">Oxidoreductase</keyword>
<keyword evidence="4" id="KW-1185">Reference proteome</keyword>
<dbReference type="OrthoDB" id="9806768at2"/>
<dbReference type="Pfam" id="PF02332">
    <property type="entry name" value="Phenol_Hydrox"/>
    <property type="match status" value="1"/>
</dbReference>
<reference evidence="3" key="1">
    <citation type="submission" date="2019-02" db="EMBL/GenBank/DDBJ databases">
        <authorList>
            <person name="Pothier F.J."/>
        </authorList>
    </citation>
    <scope>NUCLEOTIDE SEQUENCE</scope>
    <source>
        <strain evidence="3">CI-1B</strain>
    </source>
</reference>
<dbReference type="InterPro" id="IPR012348">
    <property type="entry name" value="RNR-like"/>
</dbReference>